<comment type="caution">
    <text evidence="1">The sequence shown here is derived from an EMBL/GenBank/DDBJ whole genome shotgun (WGS) entry which is preliminary data.</text>
</comment>
<gene>
    <name evidence="1" type="ORF">LCGC14_0274260</name>
</gene>
<reference evidence="1" key="1">
    <citation type="journal article" date="2015" name="Nature">
        <title>Complex archaea that bridge the gap between prokaryotes and eukaryotes.</title>
        <authorList>
            <person name="Spang A."/>
            <person name="Saw J.H."/>
            <person name="Jorgensen S.L."/>
            <person name="Zaremba-Niedzwiedzka K."/>
            <person name="Martijn J."/>
            <person name="Lind A.E."/>
            <person name="van Eijk R."/>
            <person name="Schleper C."/>
            <person name="Guy L."/>
            <person name="Ettema T.J."/>
        </authorList>
    </citation>
    <scope>NUCLEOTIDE SEQUENCE</scope>
</reference>
<proteinExistence type="predicted"/>
<dbReference type="AlphaFoldDB" id="A0A0F9U371"/>
<dbReference type="EMBL" id="LAZR01000153">
    <property type="protein sequence ID" value="KKN86014.1"/>
    <property type="molecule type" value="Genomic_DNA"/>
</dbReference>
<organism evidence="1">
    <name type="scientific">marine sediment metagenome</name>
    <dbReference type="NCBI Taxonomy" id="412755"/>
    <lineage>
        <taxon>unclassified sequences</taxon>
        <taxon>metagenomes</taxon>
        <taxon>ecological metagenomes</taxon>
    </lineage>
</organism>
<name>A0A0F9U371_9ZZZZ</name>
<accession>A0A0F9U371</accession>
<protein>
    <submittedName>
        <fullName evidence="1">Uncharacterized protein</fullName>
    </submittedName>
</protein>
<evidence type="ECO:0000313" key="1">
    <source>
        <dbReference type="EMBL" id="KKN86014.1"/>
    </source>
</evidence>
<sequence length="146" mass="16043">MPDPNKHAALADSGFKIQPTCSTCVHWCPQSIAPECRWGGCALKPYHHAKHSEEKKVGTPSIGWCPDYGQDLRSVCFEVGDDYAARYAVSGQAGDLDGEPLPFQLLVTKCTRIYSGLPPEDRELSMAMLKAFSSTVRELREQLADG</sequence>